<comment type="caution">
    <text evidence="2">The sequence shown here is derived from an EMBL/GenBank/DDBJ whole genome shotgun (WGS) entry which is preliminary data.</text>
</comment>
<reference evidence="3" key="1">
    <citation type="submission" date="2016-04" db="EMBL/GenBank/DDBJ databases">
        <authorList>
            <person name="Chen L."/>
            <person name="Zhuang W."/>
            <person name="Wang G."/>
        </authorList>
    </citation>
    <scope>NUCLEOTIDE SEQUENCE [LARGE SCALE GENOMIC DNA]</scope>
    <source>
        <strain evidence="3">17621</strain>
    </source>
</reference>
<evidence type="ECO:0000313" key="3">
    <source>
        <dbReference type="Proteomes" id="UP000192610"/>
    </source>
</evidence>
<dbReference type="CDD" id="cd01012">
    <property type="entry name" value="YcaC_related"/>
    <property type="match status" value="1"/>
</dbReference>
<dbReference type="STRING" id="354355.SAMN05660816_03184"/>
<dbReference type="SUPFAM" id="SSF52499">
    <property type="entry name" value="Isochorismatase-like hydrolases"/>
    <property type="match status" value="1"/>
</dbReference>
<dbReference type="PANTHER" id="PTHR43559:SF1">
    <property type="entry name" value="HYDROLASE"/>
    <property type="match status" value="1"/>
</dbReference>
<sequence>MTISDRLLTPTNHQLVLIDFEGLMAFSVGSMDVGALRTNSAVIAGASKIFKVPTTVTTVAEKTISGPVFPDIMEFYPETANYLDRTNMNTWEDKAAYKAITSIGRKKIVMAGMWTSVCIVGPVLCAIAEGYEVYVVADACADVSVEAHENAMQRMIQAGAQPITSVQYLLELQRDWASMETYDAVVGLMQRLGGAYGIGIQYAYAMLKH</sequence>
<keyword evidence="2" id="KW-0378">Hydrolase</keyword>
<name>A0A1V9EA54_9BACT</name>
<dbReference type="Pfam" id="PF00857">
    <property type="entry name" value="Isochorismatase"/>
    <property type="match status" value="1"/>
</dbReference>
<dbReference type="GO" id="GO:0016787">
    <property type="term" value="F:hydrolase activity"/>
    <property type="evidence" value="ECO:0007669"/>
    <property type="project" value="UniProtKB-KW"/>
</dbReference>
<dbReference type="EMBL" id="LVXG01000056">
    <property type="protein sequence ID" value="OQP42979.1"/>
    <property type="molecule type" value="Genomic_DNA"/>
</dbReference>
<proteinExistence type="predicted"/>
<dbReference type="OrthoDB" id="9789777at2"/>
<accession>A0A1V9EA54</accession>
<protein>
    <submittedName>
        <fullName evidence="2">Hydrolase</fullName>
    </submittedName>
</protein>
<dbReference type="Gene3D" id="3.40.50.850">
    <property type="entry name" value="Isochorismatase-like"/>
    <property type="match status" value="1"/>
</dbReference>
<evidence type="ECO:0000313" key="2">
    <source>
        <dbReference type="EMBL" id="OQP42979.1"/>
    </source>
</evidence>
<gene>
    <name evidence="2" type="ORF">A4H97_12580</name>
</gene>
<dbReference type="Proteomes" id="UP000192610">
    <property type="component" value="Unassembled WGS sequence"/>
</dbReference>
<dbReference type="AlphaFoldDB" id="A0A1V9EA54"/>
<organism evidence="2 3">
    <name type="scientific">Niastella yeongjuensis</name>
    <dbReference type="NCBI Taxonomy" id="354355"/>
    <lineage>
        <taxon>Bacteria</taxon>
        <taxon>Pseudomonadati</taxon>
        <taxon>Bacteroidota</taxon>
        <taxon>Chitinophagia</taxon>
        <taxon>Chitinophagales</taxon>
        <taxon>Chitinophagaceae</taxon>
        <taxon>Niastella</taxon>
    </lineage>
</organism>
<evidence type="ECO:0000259" key="1">
    <source>
        <dbReference type="Pfam" id="PF00857"/>
    </source>
</evidence>
<dbReference type="InterPro" id="IPR053152">
    <property type="entry name" value="Hydrolase_YcaC-like"/>
</dbReference>
<dbReference type="RefSeq" id="WP_081203391.1">
    <property type="nucleotide sequence ID" value="NZ_FOCZ01000005.1"/>
</dbReference>
<dbReference type="PANTHER" id="PTHR43559">
    <property type="entry name" value="HYDROLASE YCAC-RELATED"/>
    <property type="match status" value="1"/>
</dbReference>
<feature type="domain" description="Isochorismatase-like" evidence="1">
    <location>
        <begin position="16"/>
        <end position="165"/>
    </location>
</feature>
<dbReference type="InterPro" id="IPR036380">
    <property type="entry name" value="Isochorismatase-like_sf"/>
</dbReference>
<dbReference type="InterPro" id="IPR000868">
    <property type="entry name" value="Isochorismatase-like_dom"/>
</dbReference>
<keyword evidence="3" id="KW-1185">Reference proteome</keyword>